<dbReference type="EMBL" id="CM039436">
    <property type="protein sequence ID" value="KAI4315168.1"/>
    <property type="molecule type" value="Genomic_DNA"/>
</dbReference>
<organism evidence="1 2">
    <name type="scientific">Bauhinia variegata</name>
    <name type="common">Purple orchid tree</name>
    <name type="synonym">Phanera variegata</name>
    <dbReference type="NCBI Taxonomy" id="167791"/>
    <lineage>
        <taxon>Eukaryota</taxon>
        <taxon>Viridiplantae</taxon>
        <taxon>Streptophyta</taxon>
        <taxon>Embryophyta</taxon>
        <taxon>Tracheophyta</taxon>
        <taxon>Spermatophyta</taxon>
        <taxon>Magnoliopsida</taxon>
        <taxon>eudicotyledons</taxon>
        <taxon>Gunneridae</taxon>
        <taxon>Pentapetalae</taxon>
        <taxon>rosids</taxon>
        <taxon>fabids</taxon>
        <taxon>Fabales</taxon>
        <taxon>Fabaceae</taxon>
        <taxon>Cercidoideae</taxon>
        <taxon>Cercideae</taxon>
        <taxon>Bauhiniinae</taxon>
        <taxon>Bauhinia</taxon>
    </lineage>
</organism>
<accession>A0ACB9LVN8</accession>
<reference evidence="1 2" key="1">
    <citation type="journal article" date="2022" name="DNA Res.">
        <title>Chromosomal-level genome assembly of the orchid tree Bauhinia variegata (Leguminosae; Cercidoideae) supports the allotetraploid origin hypothesis of Bauhinia.</title>
        <authorList>
            <person name="Zhong Y."/>
            <person name="Chen Y."/>
            <person name="Zheng D."/>
            <person name="Pang J."/>
            <person name="Liu Y."/>
            <person name="Luo S."/>
            <person name="Meng S."/>
            <person name="Qian L."/>
            <person name="Wei D."/>
            <person name="Dai S."/>
            <person name="Zhou R."/>
        </authorList>
    </citation>
    <scope>NUCLEOTIDE SEQUENCE [LARGE SCALE GENOMIC DNA]</scope>
    <source>
        <strain evidence="1">BV-YZ2020</strain>
    </source>
</reference>
<evidence type="ECO:0000313" key="2">
    <source>
        <dbReference type="Proteomes" id="UP000828941"/>
    </source>
</evidence>
<proteinExistence type="predicted"/>
<sequence length="641" mass="73135">MAVRRKPSKFSSLSLNKVLRSHKNLSETPTRLWPDLREEAMELGEQGLPILKLSHPILCTLDSCTGMKQFNQVHAQLMVSGLFQYSLAASRIIKKLCSDSRTVSHAIYIFDYLDEPDAFLCNTIMRSYANMNYFYGALGFYYEKMVSRWIKPNHYTFPLLIKVCSEIRSAREGEKGHASVVKFGFESDLFTRNSLIHMYSVLGRIGNARLLFDTGSRLDLISYNSMIDGYVKNEEIGAARELFDEMPERDVFSWNSMIAGYVSTEDLKAARELFERMPTRDVITWNCMIDGYAKIGNISLAREFFDRMPLKSVVSWNIILALYVRTKDFSECLRLFDIMMEKEDSICMPNEATLLSVLTACANLGRLDTGSWVHSYIRSNGIKTDVLLLTGLLTMYSKCGAMDLAKDVFEEMPVRNVVSWNSMIMGYGLHGMGEKALELFQEMETKGPPPNDTTFVCILSACAHAGMVMEGWWYFDLMRRVYKIEPMVEHYGCMVDLLARAGLMKNSEDLITKIPMKAGSSLWGALLSACRTHSDLELGKIVAKRLTELEPQDIGPYILLSNIYAAEGRWDDVEYVRLMMKEKGLQKEVATSLVHLEDVESKYFTKNNALYKKRIIIYSMLGEFVTQMKLSIEDSSERRNS</sequence>
<gene>
    <name evidence="1" type="ORF">L6164_028009</name>
</gene>
<protein>
    <submittedName>
        <fullName evidence="1">Uncharacterized protein</fullName>
    </submittedName>
</protein>
<name>A0ACB9LVN8_BAUVA</name>
<dbReference type="Proteomes" id="UP000828941">
    <property type="component" value="Chromosome 11"/>
</dbReference>
<evidence type="ECO:0000313" key="1">
    <source>
        <dbReference type="EMBL" id="KAI4315168.1"/>
    </source>
</evidence>
<keyword evidence="2" id="KW-1185">Reference proteome</keyword>
<comment type="caution">
    <text evidence="1">The sequence shown here is derived from an EMBL/GenBank/DDBJ whole genome shotgun (WGS) entry which is preliminary data.</text>
</comment>